<name>A0A9P4GI42_9PLEO</name>
<dbReference type="Gene3D" id="1.10.357.90">
    <property type="match status" value="1"/>
</dbReference>
<protein>
    <submittedName>
        <fullName evidence="1">Uncharacterized protein</fullName>
    </submittedName>
</protein>
<sequence>MIALAFVMVQRRARSRVERRAQAVQGVISRRQLQWLASKAFQTAFQRRQTQHRVLLKWLGASLAAVRMSSTTERGMLEAAIRRCQGQGIVDD</sequence>
<reference evidence="1" key="1">
    <citation type="submission" date="2020-01" db="EMBL/GenBank/DDBJ databases">
        <authorList>
            <consortium name="DOE Joint Genome Institute"/>
            <person name="Haridas S."/>
            <person name="Albert R."/>
            <person name="Binder M."/>
            <person name="Bloem J."/>
            <person name="Labutti K."/>
            <person name="Salamov A."/>
            <person name="Andreopoulos B."/>
            <person name="Baker S.E."/>
            <person name="Barry K."/>
            <person name="Bills G."/>
            <person name="Bluhm B.H."/>
            <person name="Cannon C."/>
            <person name="Castanera R."/>
            <person name="Culley D.E."/>
            <person name="Daum C."/>
            <person name="Ezra D."/>
            <person name="Gonzalez J.B."/>
            <person name="Henrissat B."/>
            <person name="Kuo A."/>
            <person name="Liang C."/>
            <person name="Lipzen A."/>
            <person name="Lutzoni F."/>
            <person name="Magnuson J."/>
            <person name="Mondo S."/>
            <person name="Nolan M."/>
            <person name="Ohm R."/>
            <person name="Pangilinan J."/>
            <person name="Park H.-J."/>
            <person name="Ramirez L."/>
            <person name="Alfaro M."/>
            <person name="Sun H."/>
            <person name="Tritt A."/>
            <person name="Yoshinaga Y."/>
            <person name="Zwiers L.-H."/>
            <person name="Turgeon B.G."/>
            <person name="Goodwin S.B."/>
            <person name="Spatafora J.W."/>
            <person name="Crous P.W."/>
            <person name="Grigoriev I.V."/>
        </authorList>
    </citation>
    <scope>NUCLEOTIDE SEQUENCE</scope>
    <source>
        <strain evidence="1">CBS 394.84</strain>
    </source>
</reference>
<dbReference type="Proteomes" id="UP000800039">
    <property type="component" value="Unassembled WGS sequence"/>
</dbReference>
<dbReference type="OrthoDB" id="289721at2759"/>
<evidence type="ECO:0000313" key="2">
    <source>
        <dbReference type="Proteomes" id="UP000800039"/>
    </source>
</evidence>
<dbReference type="GeneID" id="63850651"/>
<evidence type="ECO:0000313" key="1">
    <source>
        <dbReference type="EMBL" id="KAF1845712.1"/>
    </source>
</evidence>
<organism evidence="1 2">
    <name type="scientific">Cucurbitaria berberidis CBS 394.84</name>
    <dbReference type="NCBI Taxonomy" id="1168544"/>
    <lineage>
        <taxon>Eukaryota</taxon>
        <taxon>Fungi</taxon>
        <taxon>Dikarya</taxon>
        <taxon>Ascomycota</taxon>
        <taxon>Pezizomycotina</taxon>
        <taxon>Dothideomycetes</taxon>
        <taxon>Pleosporomycetidae</taxon>
        <taxon>Pleosporales</taxon>
        <taxon>Pleosporineae</taxon>
        <taxon>Cucurbitariaceae</taxon>
        <taxon>Cucurbitaria</taxon>
    </lineage>
</organism>
<gene>
    <name evidence="1" type="ORF">K460DRAFT_366553</name>
</gene>
<proteinExistence type="predicted"/>
<comment type="caution">
    <text evidence="1">The sequence shown here is derived from an EMBL/GenBank/DDBJ whole genome shotgun (WGS) entry which is preliminary data.</text>
</comment>
<dbReference type="RefSeq" id="XP_040788275.1">
    <property type="nucleotide sequence ID" value="XM_040933400.1"/>
</dbReference>
<dbReference type="EMBL" id="ML976616">
    <property type="protein sequence ID" value="KAF1845712.1"/>
    <property type="molecule type" value="Genomic_DNA"/>
</dbReference>
<keyword evidence="2" id="KW-1185">Reference proteome</keyword>
<accession>A0A9P4GI42</accession>
<dbReference type="AlphaFoldDB" id="A0A9P4GI42"/>